<evidence type="ECO:0000313" key="1">
    <source>
        <dbReference type="EMBL" id="PJZ53539.1"/>
    </source>
</evidence>
<evidence type="ECO:0000313" key="3">
    <source>
        <dbReference type="Proteomes" id="UP000232149"/>
    </source>
</evidence>
<evidence type="ECO:0000313" key="2">
    <source>
        <dbReference type="EMBL" id="PJZ62208.1"/>
    </source>
</evidence>
<dbReference type="EMBL" id="NPDV01000007">
    <property type="protein sequence ID" value="PJZ53539.1"/>
    <property type="molecule type" value="Genomic_DNA"/>
</dbReference>
<organism evidence="1 4">
    <name type="scientific">Leptospira adleri</name>
    <dbReference type="NCBI Taxonomy" id="2023186"/>
    <lineage>
        <taxon>Bacteria</taxon>
        <taxon>Pseudomonadati</taxon>
        <taxon>Spirochaetota</taxon>
        <taxon>Spirochaetia</taxon>
        <taxon>Leptospirales</taxon>
        <taxon>Leptospiraceae</taxon>
        <taxon>Leptospira</taxon>
    </lineage>
</organism>
<proteinExistence type="predicted"/>
<dbReference type="Proteomes" id="UP000232188">
    <property type="component" value="Unassembled WGS sequence"/>
</dbReference>
<gene>
    <name evidence="2" type="ORF">CH376_09040</name>
    <name evidence="1" type="ORF">CH380_10190</name>
</gene>
<accession>A0A2M9YPT9</accession>
<keyword evidence="3" id="KW-1185">Reference proteome</keyword>
<name>A0A2M9YPT9_9LEPT</name>
<sequence>MSVGNTSSKPTWNSKVKIPELTNFGGFSVRSSFLDEVGNRSNKSYAKPLIHLTGRKTIGRCRLW</sequence>
<dbReference type="EMBL" id="NPDU01000019">
    <property type="protein sequence ID" value="PJZ62208.1"/>
    <property type="molecule type" value="Genomic_DNA"/>
</dbReference>
<reference evidence="3 4" key="1">
    <citation type="submission" date="2017-07" db="EMBL/GenBank/DDBJ databases">
        <title>Leptospira spp. isolated from tropical soils.</title>
        <authorList>
            <person name="Thibeaux R."/>
            <person name="Iraola G."/>
            <person name="Ferres I."/>
            <person name="Bierque E."/>
            <person name="Girault D."/>
            <person name="Soupe-Gilbert M.-E."/>
            <person name="Picardeau M."/>
            <person name="Goarant C."/>
        </authorList>
    </citation>
    <scope>NUCLEOTIDE SEQUENCE [LARGE SCALE GENOMIC DNA]</scope>
    <source>
        <strain evidence="1 4">FH2-B-C1</strain>
        <strain evidence="2 3">FH2-B-D1</strain>
    </source>
</reference>
<dbReference type="Proteomes" id="UP000232149">
    <property type="component" value="Unassembled WGS sequence"/>
</dbReference>
<evidence type="ECO:0000313" key="4">
    <source>
        <dbReference type="Proteomes" id="UP000232188"/>
    </source>
</evidence>
<dbReference type="AlphaFoldDB" id="A0A2M9YPT9"/>
<protein>
    <submittedName>
        <fullName evidence="1">Uncharacterized protein</fullName>
    </submittedName>
</protein>
<comment type="caution">
    <text evidence="1">The sequence shown here is derived from an EMBL/GenBank/DDBJ whole genome shotgun (WGS) entry which is preliminary data.</text>
</comment>